<feature type="compositionally biased region" description="Basic residues" evidence="1">
    <location>
        <begin position="72"/>
        <end position="87"/>
    </location>
</feature>
<dbReference type="Proteomes" id="UP001066276">
    <property type="component" value="Chromosome 3_2"/>
</dbReference>
<evidence type="ECO:0000256" key="1">
    <source>
        <dbReference type="SAM" id="MobiDB-lite"/>
    </source>
</evidence>
<protein>
    <submittedName>
        <fullName evidence="2">Uncharacterized protein</fullName>
    </submittedName>
</protein>
<proteinExistence type="predicted"/>
<feature type="compositionally biased region" description="Polar residues" evidence="1">
    <location>
        <begin position="20"/>
        <end position="44"/>
    </location>
</feature>
<evidence type="ECO:0000313" key="2">
    <source>
        <dbReference type="EMBL" id="KAJ1175441.1"/>
    </source>
</evidence>
<feature type="region of interest" description="Disordered" evidence="1">
    <location>
        <begin position="1"/>
        <end position="87"/>
    </location>
</feature>
<keyword evidence="3" id="KW-1185">Reference proteome</keyword>
<reference evidence="2" key="1">
    <citation type="journal article" date="2022" name="bioRxiv">
        <title>Sequencing and chromosome-scale assembly of the giantPleurodeles waltlgenome.</title>
        <authorList>
            <person name="Brown T."/>
            <person name="Elewa A."/>
            <person name="Iarovenko S."/>
            <person name="Subramanian E."/>
            <person name="Araus A.J."/>
            <person name="Petzold A."/>
            <person name="Susuki M."/>
            <person name="Suzuki K.-i.T."/>
            <person name="Hayashi T."/>
            <person name="Toyoda A."/>
            <person name="Oliveira C."/>
            <person name="Osipova E."/>
            <person name="Leigh N.D."/>
            <person name="Simon A."/>
            <person name="Yun M.H."/>
        </authorList>
    </citation>
    <scope>NUCLEOTIDE SEQUENCE</scope>
    <source>
        <strain evidence="2">20211129_DDA</strain>
        <tissue evidence="2">Liver</tissue>
    </source>
</reference>
<accession>A0AAV7TGC8</accession>
<sequence>MPALPQNLQKQAAGRLKCSVTPSTQRHSPSHSGAVQLRQTTLPETTERQHRTPPTSRLPTDGKMAPEAPRPVPKKSHPQPHQRGEKR</sequence>
<evidence type="ECO:0000313" key="3">
    <source>
        <dbReference type="Proteomes" id="UP001066276"/>
    </source>
</evidence>
<dbReference type="EMBL" id="JANPWB010000006">
    <property type="protein sequence ID" value="KAJ1175441.1"/>
    <property type="molecule type" value="Genomic_DNA"/>
</dbReference>
<name>A0AAV7TGC8_PLEWA</name>
<dbReference type="AlphaFoldDB" id="A0AAV7TGC8"/>
<comment type="caution">
    <text evidence="2">The sequence shown here is derived from an EMBL/GenBank/DDBJ whole genome shotgun (WGS) entry which is preliminary data.</text>
</comment>
<organism evidence="2 3">
    <name type="scientific">Pleurodeles waltl</name>
    <name type="common">Iberian ribbed newt</name>
    <dbReference type="NCBI Taxonomy" id="8319"/>
    <lineage>
        <taxon>Eukaryota</taxon>
        <taxon>Metazoa</taxon>
        <taxon>Chordata</taxon>
        <taxon>Craniata</taxon>
        <taxon>Vertebrata</taxon>
        <taxon>Euteleostomi</taxon>
        <taxon>Amphibia</taxon>
        <taxon>Batrachia</taxon>
        <taxon>Caudata</taxon>
        <taxon>Salamandroidea</taxon>
        <taxon>Salamandridae</taxon>
        <taxon>Pleurodelinae</taxon>
        <taxon>Pleurodeles</taxon>
    </lineage>
</organism>
<gene>
    <name evidence="2" type="ORF">NDU88_000729</name>
</gene>
<feature type="compositionally biased region" description="Polar residues" evidence="1">
    <location>
        <begin position="1"/>
        <end position="10"/>
    </location>
</feature>